<keyword evidence="10 19" id="KW-1133">Transmembrane helix</keyword>
<organism evidence="20 21">
    <name type="scientific">candidate division WWE3 bacterium</name>
    <dbReference type="NCBI Taxonomy" id="2053526"/>
    <lineage>
        <taxon>Bacteria</taxon>
        <taxon>Katanobacteria</taxon>
    </lineage>
</organism>
<keyword evidence="5" id="KW-0808">Transferase</keyword>
<feature type="binding site" evidence="18">
    <location>
        <position position="79"/>
    </location>
    <ligand>
        <name>a divalent metal cation</name>
        <dbReference type="ChEBI" id="CHEBI:60240"/>
    </ligand>
</feature>
<evidence type="ECO:0000256" key="18">
    <source>
        <dbReference type="PIRSR" id="PIRSR600829-4"/>
    </source>
</evidence>
<dbReference type="EMBL" id="JAAZNV010000014">
    <property type="protein sequence ID" value="NMB91996.1"/>
    <property type="molecule type" value="Genomic_DNA"/>
</dbReference>
<evidence type="ECO:0000256" key="2">
    <source>
        <dbReference type="ARBA" id="ARBA00005967"/>
    </source>
</evidence>
<evidence type="ECO:0000256" key="1">
    <source>
        <dbReference type="ARBA" id="ARBA00004651"/>
    </source>
</evidence>
<feature type="binding site" evidence="18">
    <location>
        <position position="31"/>
    </location>
    <ligand>
        <name>a divalent metal cation</name>
        <dbReference type="ChEBI" id="CHEBI:60240"/>
    </ligand>
</feature>
<dbReference type="InterPro" id="IPR036945">
    <property type="entry name" value="DAGK_sf"/>
</dbReference>
<dbReference type="GO" id="GO:0008654">
    <property type="term" value="P:phospholipid biosynthetic process"/>
    <property type="evidence" value="ECO:0007669"/>
    <property type="project" value="UniProtKB-KW"/>
</dbReference>
<comment type="cofactor">
    <cofactor evidence="18">
        <name>Mg(2+)</name>
        <dbReference type="ChEBI" id="CHEBI:18420"/>
    </cofactor>
    <text evidence="18">Mn(2+), Zn(2+), Cd(2+) and Co(2+) support activity to lesser extents.</text>
</comment>
<dbReference type="Pfam" id="PF01219">
    <property type="entry name" value="DAGK_prokar"/>
    <property type="match status" value="1"/>
</dbReference>
<evidence type="ECO:0000256" key="11">
    <source>
        <dbReference type="ARBA" id="ARBA00023098"/>
    </source>
</evidence>
<evidence type="ECO:0000256" key="13">
    <source>
        <dbReference type="ARBA" id="ARBA00023209"/>
    </source>
</evidence>
<feature type="active site" description="Proton acceptor" evidence="15">
    <location>
        <position position="72"/>
    </location>
</feature>
<keyword evidence="13" id="KW-0594">Phospholipid biosynthesis</keyword>
<comment type="subcellular location">
    <subcellularLocation>
        <location evidence="1">Cell membrane</location>
        <topology evidence="1">Multi-pass membrane protein</topology>
    </subcellularLocation>
</comment>
<dbReference type="InterPro" id="IPR000829">
    <property type="entry name" value="DAGK"/>
</dbReference>
<dbReference type="Proteomes" id="UP000590542">
    <property type="component" value="Unassembled WGS sequence"/>
</dbReference>
<dbReference type="PANTHER" id="PTHR34299">
    <property type="entry name" value="DIACYLGLYCEROL KINASE"/>
    <property type="match status" value="1"/>
</dbReference>
<evidence type="ECO:0000256" key="10">
    <source>
        <dbReference type="ARBA" id="ARBA00022989"/>
    </source>
</evidence>
<evidence type="ECO:0000256" key="8">
    <source>
        <dbReference type="ARBA" id="ARBA00022777"/>
    </source>
</evidence>
<feature type="binding site" evidence="17">
    <location>
        <position position="79"/>
    </location>
    <ligand>
        <name>ATP</name>
        <dbReference type="ChEBI" id="CHEBI:30616"/>
    </ligand>
</feature>
<evidence type="ECO:0000256" key="4">
    <source>
        <dbReference type="ARBA" id="ARBA00022516"/>
    </source>
</evidence>
<feature type="transmembrane region" description="Helical" evidence="19">
    <location>
        <begin position="99"/>
        <end position="119"/>
    </location>
</feature>
<gene>
    <name evidence="20" type="ORF">GYA37_04145</name>
</gene>
<keyword evidence="18" id="KW-0479">Metal-binding</keyword>
<evidence type="ECO:0000256" key="7">
    <source>
        <dbReference type="ARBA" id="ARBA00022741"/>
    </source>
</evidence>
<accession>A0A7X9E7N3</accession>
<dbReference type="CDD" id="cd14265">
    <property type="entry name" value="UDPK_IM_like"/>
    <property type="match status" value="1"/>
</dbReference>
<evidence type="ECO:0000256" key="17">
    <source>
        <dbReference type="PIRSR" id="PIRSR600829-3"/>
    </source>
</evidence>
<keyword evidence="8 20" id="KW-0418">Kinase</keyword>
<evidence type="ECO:0000256" key="12">
    <source>
        <dbReference type="ARBA" id="ARBA00023136"/>
    </source>
</evidence>
<evidence type="ECO:0000256" key="6">
    <source>
        <dbReference type="ARBA" id="ARBA00022692"/>
    </source>
</evidence>
<evidence type="ECO:0000313" key="20">
    <source>
        <dbReference type="EMBL" id="NMB91996.1"/>
    </source>
</evidence>
<keyword evidence="18" id="KW-0460">Magnesium</keyword>
<keyword evidence="3" id="KW-1003">Cell membrane</keyword>
<keyword evidence="6 19" id="KW-0812">Transmembrane</keyword>
<evidence type="ECO:0000256" key="14">
    <source>
        <dbReference type="ARBA" id="ARBA00023264"/>
    </source>
</evidence>
<dbReference type="GO" id="GO:0046872">
    <property type="term" value="F:metal ion binding"/>
    <property type="evidence" value="ECO:0007669"/>
    <property type="project" value="UniProtKB-KW"/>
</dbReference>
<feature type="binding site" evidence="17">
    <location>
        <position position="31"/>
    </location>
    <ligand>
        <name>ATP</name>
        <dbReference type="ChEBI" id="CHEBI:30616"/>
    </ligand>
</feature>
<keyword evidence="14" id="KW-1208">Phospholipid metabolism</keyword>
<sequence length="124" mass="14323">MIKLFNHRHPIRQVKSFKYAFEGILHAIINEPNFRIQMFIVALASFLGKFYKITNIEWSIMIIALGLLLAAEIINTVVEEIMDHFTKENDPVVKIIKDLSASFVLVFALTAGTILYLTFYQKIF</sequence>
<feature type="binding site" evidence="17">
    <location>
        <position position="19"/>
    </location>
    <ligand>
        <name>ATP</name>
        <dbReference type="ChEBI" id="CHEBI:30616"/>
    </ligand>
</feature>
<evidence type="ECO:0000313" key="21">
    <source>
        <dbReference type="Proteomes" id="UP000590542"/>
    </source>
</evidence>
<proteinExistence type="inferred from homology"/>
<evidence type="ECO:0000256" key="16">
    <source>
        <dbReference type="PIRSR" id="PIRSR600829-2"/>
    </source>
</evidence>
<protein>
    <submittedName>
        <fullName evidence="20">Diacylglycerol kinase family protein</fullName>
    </submittedName>
</protein>
<name>A0A7X9E7N3_UNCKA</name>
<evidence type="ECO:0000256" key="5">
    <source>
        <dbReference type="ARBA" id="ARBA00022679"/>
    </source>
</evidence>
<dbReference type="InterPro" id="IPR033717">
    <property type="entry name" value="UDPK"/>
</dbReference>
<evidence type="ECO:0000256" key="19">
    <source>
        <dbReference type="SAM" id="Phobius"/>
    </source>
</evidence>
<dbReference type="GO" id="GO:0005886">
    <property type="term" value="C:plasma membrane"/>
    <property type="evidence" value="ECO:0007669"/>
    <property type="project" value="UniProtKB-SubCell"/>
</dbReference>
<dbReference type="GO" id="GO:0005524">
    <property type="term" value="F:ATP binding"/>
    <property type="evidence" value="ECO:0007669"/>
    <property type="project" value="UniProtKB-KW"/>
</dbReference>
<dbReference type="Gene3D" id="1.10.287.3610">
    <property type="match status" value="1"/>
</dbReference>
<evidence type="ECO:0000256" key="15">
    <source>
        <dbReference type="PIRSR" id="PIRSR600829-1"/>
    </source>
</evidence>
<dbReference type="AlphaFoldDB" id="A0A7X9E7N3"/>
<keyword evidence="7 17" id="KW-0547">Nucleotide-binding</keyword>
<keyword evidence="9 17" id="KW-0067">ATP-binding</keyword>
<keyword evidence="4" id="KW-0444">Lipid biosynthesis</keyword>
<evidence type="ECO:0000256" key="9">
    <source>
        <dbReference type="ARBA" id="ARBA00022840"/>
    </source>
</evidence>
<evidence type="ECO:0000256" key="3">
    <source>
        <dbReference type="ARBA" id="ARBA00022475"/>
    </source>
</evidence>
<comment type="similarity">
    <text evidence="2">Belongs to the bacterial diacylglycerol kinase family.</text>
</comment>
<comment type="caution">
    <text evidence="20">The sequence shown here is derived from an EMBL/GenBank/DDBJ whole genome shotgun (WGS) entry which is preliminary data.</text>
</comment>
<dbReference type="GO" id="GO:0016301">
    <property type="term" value="F:kinase activity"/>
    <property type="evidence" value="ECO:0007669"/>
    <property type="project" value="UniProtKB-KW"/>
</dbReference>
<feature type="binding site" evidence="16">
    <location>
        <position position="72"/>
    </location>
    <ligand>
        <name>substrate</name>
    </ligand>
</feature>
<keyword evidence="12 19" id="KW-0472">Membrane</keyword>
<feature type="transmembrane region" description="Helical" evidence="19">
    <location>
        <begin position="58"/>
        <end position="78"/>
    </location>
</feature>
<keyword evidence="11" id="KW-0443">Lipid metabolism</keyword>
<feature type="binding site" evidence="17">
    <location>
        <begin position="97"/>
        <end position="98"/>
    </location>
    <ligand>
        <name>ATP</name>
        <dbReference type="ChEBI" id="CHEBI:30616"/>
    </ligand>
</feature>
<reference evidence="20 21" key="1">
    <citation type="journal article" date="2020" name="Biotechnol. Biofuels">
        <title>New insights from the biogas microbiome by comprehensive genome-resolved metagenomics of nearly 1600 species originating from multiple anaerobic digesters.</title>
        <authorList>
            <person name="Campanaro S."/>
            <person name="Treu L."/>
            <person name="Rodriguez-R L.M."/>
            <person name="Kovalovszki A."/>
            <person name="Ziels R.M."/>
            <person name="Maus I."/>
            <person name="Zhu X."/>
            <person name="Kougias P.G."/>
            <person name="Basile A."/>
            <person name="Luo G."/>
            <person name="Schluter A."/>
            <person name="Konstantinidis K.T."/>
            <person name="Angelidaki I."/>
        </authorList>
    </citation>
    <scope>NUCLEOTIDE SEQUENCE [LARGE SCALE GENOMIC DNA]</scope>
    <source>
        <strain evidence="20">AS27yjCOA_202</strain>
    </source>
</reference>
<dbReference type="PANTHER" id="PTHR34299:SF1">
    <property type="entry name" value="DIACYLGLYCEROL KINASE"/>
    <property type="match status" value="1"/>
</dbReference>